<feature type="non-terminal residue" evidence="1">
    <location>
        <position position="234"/>
    </location>
</feature>
<dbReference type="EMBL" id="JACVHF010000038">
    <property type="protein sequence ID" value="MBC9786432.1"/>
    <property type="molecule type" value="Genomic_DNA"/>
</dbReference>
<sequence>MKISLTFEPGFDTLYQKFAKDPVGLKLLELEGISPNKVDVGQMSHDYFTKRLADASVDQNANSNEELSANNYQAEVTKGILKLEGYYLLWRYSKKRFGLHRANQLISAIWRGELYFHDSSGQGIQIPYCFAFSTVNLMVEGRPYGQLRSLPPKRSDSFMAQVTEVVMDLSQEFAGAVAPGDLIVNLAWYLKQEGRNPENEEDRDYIVNLWQKFVHVANNKFRCSGQSPFSNVSI</sequence>
<evidence type="ECO:0000313" key="1">
    <source>
        <dbReference type="EMBL" id="MBC9786432.1"/>
    </source>
</evidence>
<keyword evidence="2" id="KW-1185">Reference proteome</keyword>
<evidence type="ECO:0000313" key="2">
    <source>
        <dbReference type="Proteomes" id="UP000617402"/>
    </source>
</evidence>
<dbReference type="InterPro" id="IPR012833">
    <property type="entry name" value="NrdD"/>
</dbReference>
<reference evidence="1 2" key="1">
    <citation type="submission" date="2020-07" db="EMBL/GenBank/DDBJ databases">
        <title>Draft whole-genome sequence of Heliobacterium chlorum DSM 3682, type strain.</title>
        <authorList>
            <person name="Kyndt J.A."/>
            <person name="Meyer T.E."/>
            <person name="Imhoff J.F."/>
        </authorList>
    </citation>
    <scope>NUCLEOTIDE SEQUENCE [LARGE SCALE GENOMIC DNA]</scope>
    <source>
        <strain evidence="1 2">DSM 3682</strain>
    </source>
</reference>
<dbReference type="PANTHER" id="PTHR21075:SF0">
    <property type="entry name" value="ANAEROBIC RIBONUCLEOSIDE-TRIPHOSPHATE REDUCTASE"/>
    <property type="match status" value="1"/>
</dbReference>
<accession>A0ABR7T883</accession>
<dbReference type="Proteomes" id="UP000617402">
    <property type="component" value="Unassembled WGS sequence"/>
</dbReference>
<dbReference type="SUPFAM" id="SSF51998">
    <property type="entry name" value="PFL-like glycyl radical enzymes"/>
    <property type="match status" value="1"/>
</dbReference>
<protein>
    <submittedName>
        <fullName evidence="1">Anaerobic ribonucleoside-triphosphate reductase</fullName>
    </submittedName>
</protein>
<proteinExistence type="predicted"/>
<dbReference type="RefSeq" id="WP_279287039.1">
    <property type="nucleotide sequence ID" value="NZ_JACVHF010000038.1"/>
</dbReference>
<gene>
    <name evidence="1" type="ORF">H1S01_18410</name>
</gene>
<organism evidence="1 2">
    <name type="scientific">Heliobacterium chlorum</name>
    <dbReference type="NCBI Taxonomy" id="2698"/>
    <lineage>
        <taxon>Bacteria</taxon>
        <taxon>Bacillati</taxon>
        <taxon>Bacillota</taxon>
        <taxon>Clostridia</taxon>
        <taxon>Eubacteriales</taxon>
        <taxon>Heliobacteriaceae</taxon>
        <taxon>Heliobacterium</taxon>
    </lineage>
</organism>
<name>A0ABR7T883_HELCL</name>
<dbReference type="Pfam" id="PF13597">
    <property type="entry name" value="NRDD"/>
    <property type="match status" value="1"/>
</dbReference>
<dbReference type="Gene3D" id="3.20.70.20">
    <property type="match status" value="1"/>
</dbReference>
<dbReference type="PANTHER" id="PTHR21075">
    <property type="entry name" value="ANAEROBIC RIBONUCLEOSIDE-TRIPHOSPHATE REDUCTASE"/>
    <property type="match status" value="1"/>
</dbReference>
<comment type="caution">
    <text evidence="1">The sequence shown here is derived from an EMBL/GenBank/DDBJ whole genome shotgun (WGS) entry which is preliminary data.</text>
</comment>